<proteinExistence type="predicted"/>
<reference evidence="2" key="1">
    <citation type="journal article" date="2023" name="Mol. Phylogenet. Evol.">
        <title>Genome-scale phylogeny and comparative genomics of the fungal order Sordariales.</title>
        <authorList>
            <person name="Hensen N."/>
            <person name="Bonometti L."/>
            <person name="Westerberg I."/>
            <person name="Brannstrom I.O."/>
            <person name="Guillou S."/>
            <person name="Cros-Aarteil S."/>
            <person name="Calhoun S."/>
            <person name="Haridas S."/>
            <person name="Kuo A."/>
            <person name="Mondo S."/>
            <person name="Pangilinan J."/>
            <person name="Riley R."/>
            <person name="LaButti K."/>
            <person name="Andreopoulos B."/>
            <person name="Lipzen A."/>
            <person name="Chen C."/>
            <person name="Yan M."/>
            <person name="Daum C."/>
            <person name="Ng V."/>
            <person name="Clum A."/>
            <person name="Steindorff A."/>
            <person name="Ohm R.A."/>
            <person name="Martin F."/>
            <person name="Silar P."/>
            <person name="Natvig D.O."/>
            <person name="Lalanne C."/>
            <person name="Gautier V."/>
            <person name="Ament-Velasquez S.L."/>
            <person name="Kruys A."/>
            <person name="Hutchinson M.I."/>
            <person name="Powell A.J."/>
            <person name="Barry K."/>
            <person name="Miller A.N."/>
            <person name="Grigoriev I.V."/>
            <person name="Debuchy R."/>
            <person name="Gladieux P."/>
            <person name="Hiltunen Thoren M."/>
            <person name="Johannesson H."/>
        </authorList>
    </citation>
    <scope>NUCLEOTIDE SEQUENCE</scope>
    <source>
        <strain evidence="2">CBS 315.58</strain>
    </source>
</reference>
<evidence type="ECO:0000313" key="3">
    <source>
        <dbReference type="Proteomes" id="UP001303160"/>
    </source>
</evidence>
<reference evidence="2" key="2">
    <citation type="submission" date="2023-05" db="EMBL/GenBank/DDBJ databases">
        <authorList>
            <consortium name="Lawrence Berkeley National Laboratory"/>
            <person name="Steindorff A."/>
            <person name="Hensen N."/>
            <person name="Bonometti L."/>
            <person name="Westerberg I."/>
            <person name="Brannstrom I.O."/>
            <person name="Guillou S."/>
            <person name="Cros-Aarteil S."/>
            <person name="Calhoun S."/>
            <person name="Haridas S."/>
            <person name="Kuo A."/>
            <person name="Mondo S."/>
            <person name="Pangilinan J."/>
            <person name="Riley R."/>
            <person name="Labutti K."/>
            <person name="Andreopoulos B."/>
            <person name="Lipzen A."/>
            <person name="Chen C."/>
            <person name="Yanf M."/>
            <person name="Daum C."/>
            <person name="Ng V."/>
            <person name="Clum A."/>
            <person name="Ohm R."/>
            <person name="Martin F."/>
            <person name="Silar P."/>
            <person name="Natvig D."/>
            <person name="Lalanne C."/>
            <person name="Gautier V."/>
            <person name="Ament-Velasquez S.L."/>
            <person name="Kruys A."/>
            <person name="Hutchinson M.I."/>
            <person name="Powell A.J."/>
            <person name="Barry K."/>
            <person name="Miller A.N."/>
            <person name="Grigoriev I.V."/>
            <person name="Debuchy R."/>
            <person name="Gladieux P."/>
            <person name="Thoren M.H."/>
            <person name="Johannesson H."/>
        </authorList>
    </citation>
    <scope>NUCLEOTIDE SEQUENCE</scope>
    <source>
        <strain evidence="2">CBS 315.58</strain>
    </source>
</reference>
<evidence type="ECO:0000313" key="2">
    <source>
        <dbReference type="EMBL" id="KAK4194625.1"/>
    </source>
</evidence>
<protein>
    <submittedName>
        <fullName evidence="2">Uncharacterized protein</fullName>
    </submittedName>
</protein>
<sequence>MAAPRYIQDILTRPNPGLTDKWNGTINTIPRRNKYDVVDISSVTKWTDFTYDAINLAYGDILKTDINTVAELNPYRAPHSLSETPTTICEESDLRILGFLWSCNIVRGPLKAAALALRPRLTTAGLIHRPENSNDSQQSVPQPPTITLAPNTGVLTWATKFPAAEDANDSQGTEGEEAGEAEDKDDLVISTDWIVFDRELFKTYHFDAEKTEKPVVYTLGVNKLAQEWQSDWLELADLDAFLGPLQQVATYCRYVETRYAYIITQKELVALRVSALPSSEDGVHHAAIEYAAIPWESSDGLTVNLAIWALGCMGLNDEYRGIDGPKARLTDWVRHHDPATEADCYQNVISKREIAHADWDDAKDSRFFTFV</sequence>
<feature type="region of interest" description="Disordered" evidence="1">
    <location>
        <begin position="127"/>
        <end position="146"/>
    </location>
</feature>
<gene>
    <name evidence="2" type="ORF">QBC40DRAFT_318889</name>
</gene>
<keyword evidence="3" id="KW-1185">Reference proteome</keyword>
<dbReference type="AlphaFoldDB" id="A0AAN6X624"/>
<dbReference type="EMBL" id="MU864049">
    <property type="protein sequence ID" value="KAK4194625.1"/>
    <property type="molecule type" value="Genomic_DNA"/>
</dbReference>
<evidence type="ECO:0000256" key="1">
    <source>
        <dbReference type="SAM" id="MobiDB-lite"/>
    </source>
</evidence>
<name>A0AAN6X624_9PEZI</name>
<comment type="caution">
    <text evidence="2">The sequence shown here is derived from an EMBL/GenBank/DDBJ whole genome shotgun (WGS) entry which is preliminary data.</text>
</comment>
<organism evidence="2 3">
    <name type="scientific">Triangularia verruculosa</name>
    <dbReference type="NCBI Taxonomy" id="2587418"/>
    <lineage>
        <taxon>Eukaryota</taxon>
        <taxon>Fungi</taxon>
        <taxon>Dikarya</taxon>
        <taxon>Ascomycota</taxon>
        <taxon>Pezizomycotina</taxon>
        <taxon>Sordariomycetes</taxon>
        <taxon>Sordariomycetidae</taxon>
        <taxon>Sordariales</taxon>
        <taxon>Podosporaceae</taxon>
        <taxon>Triangularia</taxon>
    </lineage>
</organism>
<accession>A0AAN6X624</accession>
<dbReference type="Proteomes" id="UP001303160">
    <property type="component" value="Unassembled WGS sequence"/>
</dbReference>